<organism evidence="1 2">
    <name type="scientific">Kutzneria buriramensis</name>
    <dbReference type="NCBI Taxonomy" id="1045776"/>
    <lineage>
        <taxon>Bacteria</taxon>
        <taxon>Bacillati</taxon>
        <taxon>Actinomycetota</taxon>
        <taxon>Actinomycetes</taxon>
        <taxon>Pseudonocardiales</taxon>
        <taxon>Pseudonocardiaceae</taxon>
        <taxon>Kutzneria</taxon>
    </lineage>
</organism>
<accession>A0A3E0HP24</accession>
<evidence type="ECO:0008006" key="3">
    <source>
        <dbReference type="Google" id="ProtNLM"/>
    </source>
</evidence>
<comment type="caution">
    <text evidence="1">The sequence shown here is derived from an EMBL/GenBank/DDBJ whole genome shotgun (WGS) entry which is preliminary data.</text>
</comment>
<sequence>MSTPLFEVSAPISAPAAEVAPRVLRVAPGPVGPDNVGIIAAGEARAGRVVSGGPDRFDIHAGGQHLLYVDVDRDTNTIGIQGHWWYRGTYTVVPEATGSRLVHRVYNVAERLRWGVPLANRMFIGYRAHLQESVDALAKALYS</sequence>
<evidence type="ECO:0000313" key="2">
    <source>
        <dbReference type="Proteomes" id="UP000256269"/>
    </source>
</evidence>
<proteinExistence type="predicted"/>
<reference evidence="1 2" key="1">
    <citation type="submission" date="2018-08" db="EMBL/GenBank/DDBJ databases">
        <title>Genomic Encyclopedia of Archaeal and Bacterial Type Strains, Phase II (KMG-II): from individual species to whole genera.</title>
        <authorList>
            <person name="Goeker M."/>
        </authorList>
    </citation>
    <scope>NUCLEOTIDE SEQUENCE [LARGE SCALE GENOMIC DNA]</scope>
    <source>
        <strain evidence="1 2">DSM 45791</strain>
    </source>
</reference>
<dbReference type="Proteomes" id="UP000256269">
    <property type="component" value="Unassembled WGS sequence"/>
</dbReference>
<dbReference type="RefSeq" id="WP_246015124.1">
    <property type="nucleotide sequence ID" value="NZ_CP144375.1"/>
</dbReference>
<gene>
    <name evidence="1" type="ORF">BCF44_105121</name>
</gene>
<name>A0A3E0HP24_9PSEU</name>
<dbReference type="EMBL" id="QUNO01000005">
    <property type="protein sequence ID" value="REH48263.1"/>
    <property type="molecule type" value="Genomic_DNA"/>
</dbReference>
<keyword evidence="2" id="KW-1185">Reference proteome</keyword>
<protein>
    <recommendedName>
        <fullName evidence="3">Polyketide cyclase/dehydrase/lipid transport protein</fullName>
    </recommendedName>
</protein>
<evidence type="ECO:0000313" key="1">
    <source>
        <dbReference type="EMBL" id="REH48263.1"/>
    </source>
</evidence>
<dbReference type="AlphaFoldDB" id="A0A3E0HP24"/>